<dbReference type="VEuPathDB" id="FungiDB:P170DRAFT_514096"/>
<dbReference type="InterPro" id="IPR001810">
    <property type="entry name" value="F-box_dom"/>
</dbReference>
<protein>
    <recommendedName>
        <fullName evidence="2">F-box domain-containing protein</fullName>
    </recommendedName>
</protein>
<dbReference type="InterPro" id="IPR036047">
    <property type="entry name" value="F-box-like_dom_sf"/>
</dbReference>
<dbReference type="RefSeq" id="XP_024699073.1">
    <property type="nucleotide sequence ID" value="XM_024855172.1"/>
</dbReference>
<dbReference type="CDD" id="cd09917">
    <property type="entry name" value="F-box_SF"/>
    <property type="match status" value="1"/>
</dbReference>
<name>A0A2I2FT36_9EURO</name>
<feature type="domain" description="F-box" evidence="2">
    <location>
        <begin position="1"/>
        <end position="45"/>
    </location>
</feature>
<feature type="region of interest" description="Disordered" evidence="1">
    <location>
        <begin position="456"/>
        <end position="497"/>
    </location>
</feature>
<dbReference type="OrthoDB" id="5126814at2759"/>
<dbReference type="GeneID" id="36562878"/>
<feature type="compositionally biased region" description="Low complexity" evidence="1">
    <location>
        <begin position="479"/>
        <end position="489"/>
    </location>
</feature>
<dbReference type="AlphaFoldDB" id="A0A2I2FT36"/>
<dbReference type="PROSITE" id="PS50181">
    <property type="entry name" value="FBOX"/>
    <property type="match status" value="1"/>
</dbReference>
<organism evidence="3 4">
    <name type="scientific">Aspergillus steynii IBT 23096</name>
    <dbReference type="NCBI Taxonomy" id="1392250"/>
    <lineage>
        <taxon>Eukaryota</taxon>
        <taxon>Fungi</taxon>
        <taxon>Dikarya</taxon>
        <taxon>Ascomycota</taxon>
        <taxon>Pezizomycotina</taxon>
        <taxon>Eurotiomycetes</taxon>
        <taxon>Eurotiomycetidae</taxon>
        <taxon>Eurotiales</taxon>
        <taxon>Aspergillaceae</taxon>
        <taxon>Aspergillus</taxon>
        <taxon>Aspergillus subgen. Circumdati</taxon>
    </lineage>
</organism>
<dbReference type="EMBL" id="MSFO01000010">
    <property type="protein sequence ID" value="PLB43771.1"/>
    <property type="molecule type" value="Genomic_DNA"/>
</dbReference>
<feature type="compositionally biased region" description="Polar residues" evidence="1">
    <location>
        <begin position="466"/>
        <end position="478"/>
    </location>
</feature>
<dbReference type="Gene3D" id="1.20.1280.50">
    <property type="match status" value="1"/>
</dbReference>
<keyword evidence="4" id="KW-1185">Reference proteome</keyword>
<feature type="compositionally biased region" description="Low complexity" evidence="1">
    <location>
        <begin position="234"/>
        <end position="245"/>
    </location>
</feature>
<evidence type="ECO:0000313" key="4">
    <source>
        <dbReference type="Proteomes" id="UP000234275"/>
    </source>
</evidence>
<evidence type="ECO:0000259" key="2">
    <source>
        <dbReference type="PROSITE" id="PS50181"/>
    </source>
</evidence>
<sequence>MATTLPTELIQSILLQTDPETYLSAHQTCRSWHHASSTPYMIQRILAQIPGSLVPPTDHLTPEQWSAYFAQTARLNLLRRRHHVVKSVAPRLLPPNCTGTTVRGASGDGQTVVVLRGAQVLVYRAADTSASVSVSAPASAPEADAEPQLEGEVELGPEPAETFSLASSLYPHWTSVCRALMDRSNAGCAVNQRTSKHRVAVSSGGEFVAVALGRVIQVYELHSSRSPRTRAYQADSAAASSADRAPPAEHVLGQRTSHGAFARAPTDADGYEDTDGVVEGLEFVENDTLLRVAIGKESTVHRPTRVRYLGCPDIVLGGRGLDLSYWRRALNTVYLDSAALGVSLARDGDARCQFRGLRLLDEKMGLQSEPTHAKPGADAEPSPGTESEREIQSRYFLASLQTNDIDTYCLGLATSSSSPSTSSSSISVTITRLLPSIYSRPANLIPTTPQTKDYPCLYPYPHESDPSLTDSLSHPQSLPQTQNGTNPNPNHKPTTSYTYNLQTTLPRFTSTNLPSGTFSSPLLAVSPDGQILAIYEPDHACCVVEGGALYICSIGECESVYRPGLGPRSQSQSKSESGSGSGFELERGELGQGQGQGQAERRNTAIDDSDVNALANGEKGKYPPREIIPSWPFLLDRVSVDVESIAVTRERGGQRYVVTAVAGDEVMEWVF</sequence>
<accession>A0A2I2FT36</accession>
<feature type="region of interest" description="Disordered" evidence="1">
    <location>
        <begin position="366"/>
        <end position="390"/>
    </location>
</feature>
<dbReference type="Pfam" id="PF12937">
    <property type="entry name" value="F-box-like"/>
    <property type="match status" value="1"/>
</dbReference>
<dbReference type="SUPFAM" id="SSF81383">
    <property type="entry name" value="F-box domain"/>
    <property type="match status" value="1"/>
</dbReference>
<proteinExistence type="predicted"/>
<reference evidence="3 4" key="1">
    <citation type="submission" date="2016-12" db="EMBL/GenBank/DDBJ databases">
        <title>The genomes of Aspergillus section Nigri reveals drivers in fungal speciation.</title>
        <authorList>
            <consortium name="DOE Joint Genome Institute"/>
            <person name="Vesth T.C."/>
            <person name="Nybo J."/>
            <person name="Theobald S."/>
            <person name="Brandl J."/>
            <person name="Frisvad J.C."/>
            <person name="Nielsen K.F."/>
            <person name="Lyhne E.K."/>
            <person name="Kogle M.E."/>
            <person name="Kuo A."/>
            <person name="Riley R."/>
            <person name="Clum A."/>
            <person name="Nolan M."/>
            <person name="Lipzen A."/>
            <person name="Salamov A."/>
            <person name="Henrissat B."/>
            <person name="Wiebenga A."/>
            <person name="De Vries R.P."/>
            <person name="Grigoriev I.V."/>
            <person name="Mortensen U.H."/>
            <person name="Andersen M.R."/>
            <person name="Baker S.E."/>
        </authorList>
    </citation>
    <scope>NUCLEOTIDE SEQUENCE [LARGE SCALE GENOMIC DNA]</scope>
    <source>
        <strain evidence="3 4">IBT 23096</strain>
    </source>
</reference>
<dbReference type="Proteomes" id="UP000234275">
    <property type="component" value="Unassembled WGS sequence"/>
</dbReference>
<feature type="region of interest" description="Disordered" evidence="1">
    <location>
        <begin position="227"/>
        <end position="247"/>
    </location>
</feature>
<evidence type="ECO:0000313" key="3">
    <source>
        <dbReference type="EMBL" id="PLB43771.1"/>
    </source>
</evidence>
<feature type="compositionally biased region" description="Low complexity" evidence="1">
    <location>
        <begin position="568"/>
        <end position="578"/>
    </location>
</feature>
<feature type="region of interest" description="Disordered" evidence="1">
    <location>
        <begin position="565"/>
        <end position="619"/>
    </location>
</feature>
<comment type="caution">
    <text evidence="3">The sequence shown here is derived from an EMBL/GenBank/DDBJ whole genome shotgun (WGS) entry which is preliminary data.</text>
</comment>
<gene>
    <name evidence="3" type="ORF">P170DRAFT_514096</name>
</gene>
<evidence type="ECO:0000256" key="1">
    <source>
        <dbReference type="SAM" id="MobiDB-lite"/>
    </source>
</evidence>